<comment type="caution">
    <text evidence="7">The sequence shown here is derived from an EMBL/GenBank/DDBJ whole genome shotgun (WGS) entry which is preliminary data.</text>
</comment>
<evidence type="ECO:0000256" key="2">
    <source>
        <dbReference type="ARBA" id="ARBA00022777"/>
    </source>
</evidence>
<evidence type="ECO:0000256" key="1">
    <source>
        <dbReference type="ARBA" id="ARBA00022679"/>
    </source>
</evidence>
<keyword evidence="1 6" id="KW-0808">Transferase</keyword>
<accession>A0A948WRK0</accession>
<dbReference type="SUPFAM" id="SSF111331">
    <property type="entry name" value="NAD kinase/diacylglycerol kinase-like"/>
    <property type="match status" value="1"/>
</dbReference>
<dbReference type="GO" id="GO:0019674">
    <property type="term" value="P:NAD+ metabolic process"/>
    <property type="evidence" value="ECO:0007669"/>
    <property type="project" value="InterPro"/>
</dbReference>
<proteinExistence type="inferred from homology"/>
<dbReference type="InterPro" id="IPR017438">
    <property type="entry name" value="ATP-NAD_kinase_N"/>
</dbReference>
<feature type="binding site" evidence="6">
    <location>
        <begin position="140"/>
        <end position="141"/>
    </location>
    <ligand>
        <name>NAD(+)</name>
        <dbReference type="ChEBI" id="CHEBI:57540"/>
    </ligand>
</feature>
<dbReference type="InterPro" id="IPR017437">
    <property type="entry name" value="ATP-NAD_kinase_PpnK-typ_C"/>
</dbReference>
<evidence type="ECO:0000313" key="7">
    <source>
        <dbReference type="EMBL" id="MBU3806275.1"/>
    </source>
</evidence>
<comment type="caution">
    <text evidence="6">Lacks conserved residue(s) required for the propagation of feature annotation.</text>
</comment>
<dbReference type="PANTHER" id="PTHR20275">
    <property type="entry name" value="NAD KINASE"/>
    <property type="match status" value="1"/>
</dbReference>
<dbReference type="PANTHER" id="PTHR20275:SF0">
    <property type="entry name" value="NAD KINASE"/>
    <property type="match status" value="1"/>
</dbReference>
<feature type="binding site" evidence="6">
    <location>
        <begin position="181"/>
        <end position="186"/>
    </location>
    <ligand>
        <name>NAD(+)</name>
        <dbReference type="ChEBI" id="CHEBI:57540"/>
    </ligand>
</feature>
<dbReference type="Pfam" id="PF01513">
    <property type="entry name" value="NAD_kinase"/>
    <property type="match status" value="1"/>
</dbReference>
<evidence type="ECO:0000256" key="3">
    <source>
        <dbReference type="ARBA" id="ARBA00022857"/>
    </source>
</evidence>
<dbReference type="Pfam" id="PF20143">
    <property type="entry name" value="NAD_kinase_C"/>
    <property type="match status" value="1"/>
</dbReference>
<evidence type="ECO:0000256" key="4">
    <source>
        <dbReference type="ARBA" id="ARBA00023027"/>
    </source>
</evidence>
<protein>
    <recommendedName>
        <fullName evidence="6">NAD kinase</fullName>
        <ecNumber evidence="6">2.7.1.23</ecNumber>
    </recommendedName>
    <alternativeName>
        <fullName evidence="6">ATP-dependent NAD kinase</fullName>
    </alternativeName>
</protein>
<comment type="similarity">
    <text evidence="6">Belongs to the NAD kinase family.</text>
</comment>
<comment type="subcellular location">
    <subcellularLocation>
        <location evidence="6">Cytoplasm</location>
    </subcellularLocation>
</comment>
<keyword evidence="6" id="KW-0963">Cytoplasm</keyword>
<dbReference type="HAMAP" id="MF_00361">
    <property type="entry name" value="NAD_kinase"/>
    <property type="match status" value="1"/>
</dbReference>
<feature type="binding site" evidence="6">
    <location>
        <position position="170"/>
    </location>
    <ligand>
        <name>NAD(+)</name>
        <dbReference type="ChEBI" id="CHEBI:57540"/>
    </ligand>
</feature>
<keyword evidence="6" id="KW-0067">ATP-binding</keyword>
<dbReference type="Gene3D" id="2.60.200.30">
    <property type="entry name" value="Probable inorganic polyphosphate/atp-NAD kinase, domain 2"/>
    <property type="match status" value="1"/>
</dbReference>
<evidence type="ECO:0000256" key="5">
    <source>
        <dbReference type="ARBA" id="ARBA00047925"/>
    </source>
</evidence>
<gene>
    <name evidence="6" type="primary">nadK</name>
    <name evidence="7" type="ORF">H9882_05215</name>
</gene>
<dbReference type="InterPro" id="IPR002504">
    <property type="entry name" value="NADK"/>
</dbReference>
<dbReference type="GO" id="GO:0046872">
    <property type="term" value="F:metal ion binding"/>
    <property type="evidence" value="ECO:0007669"/>
    <property type="project" value="UniProtKB-UniRule"/>
</dbReference>
<dbReference type="GO" id="GO:0005737">
    <property type="term" value="C:cytoplasm"/>
    <property type="evidence" value="ECO:0007669"/>
    <property type="project" value="UniProtKB-SubCell"/>
</dbReference>
<dbReference type="Gene3D" id="3.40.50.10330">
    <property type="entry name" value="Probable inorganic polyphosphate/atp-NAD kinase, domain 1"/>
    <property type="match status" value="1"/>
</dbReference>
<keyword evidence="2 6" id="KW-0418">Kinase</keyword>
<dbReference type="Proteomes" id="UP000713596">
    <property type="component" value="Unassembled WGS sequence"/>
</dbReference>
<reference evidence="7" key="2">
    <citation type="submission" date="2021-04" db="EMBL/GenBank/DDBJ databases">
        <authorList>
            <person name="Gilroy R."/>
        </authorList>
    </citation>
    <scope>NUCLEOTIDE SEQUENCE</scope>
    <source>
        <strain evidence="7">B5_2728</strain>
    </source>
</reference>
<evidence type="ECO:0000313" key="8">
    <source>
        <dbReference type="Proteomes" id="UP000713596"/>
    </source>
</evidence>
<dbReference type="AlphaFoldDB" id="A0A948WRK0"/>
<feature type="active site" description="Proton acceptor" evidence="6">
    <location>
        <position position="68"/>
    </location>
</feature>
<feature type="binding site" evidence="6">
    <location>
        <position position="73"/>
    </location>
    <ligand>
        <name>NAD(+)</name>
        <dbReference type="ChEBI" id="CHEBI:57540"/>
    </ligand>
</feature>
<keyword evidence="3 6" id="KW-0521">NADP</keyword>
<feature type="binding site" evidence="6">
    <location>
        <begin position="68"/>
        <end position="69"/>
    </location>
    <ligand>
        <name>NAD(+)</name>
        <dbReference type="ChEBI" id="CHEBI:57540"/>
    </ligand>
</feature>
<reference evidence="7" key="1">
    <citation type="journal article" date="2021" name="PeerJ">
        <title>Extensive microbial diversity within the chicken gut microbiome revealed by metagenomics and culture.</title>
        <authorList>
            <person name="Gilroy R."/>
            <person name="Ravi A."/>
            <person name="Getino M."/>
            <person name="Pursley I."/>
            <person name="Horton D.L."/>
            <person name="Alikhan N.F."/>
            <person name="Baker D."/>
            <person name="Gharbi K."/>
            <person name="Hall N."/>
            <person name="Watson M."/>
            <person name="Adriaenssens E.M."/>
            <person name="Foster-Nyarko E."/>
            <person name="Jarju S."/>
            <person name="Secka A."/>
            <person name="Antonio M."/>
            <person name="Oren A."/>
            <person name="Chaudhuri R.R."/>
            <person name="La Ragione R."/>
            <person name="Hildebrand F."/>
            <person name="Pallen M.J."/>
        </authorList>
    </citation>
    <scope>NUCLEOTIDE SEQUENCE</scope>
    <source>
        <strain evidence="7">B5_2728</strain>
    </source>
</reference>
<dbReference type="EC" id="2.7.1.23" evidence="6"/>
<dbReference type="EMBL" id="JAHLFP010000042">
    <property type="protein sequence ID" value="MBU3806275.1"/>
    <property type="molecule type" value="Genomic_DNA"/>
</dbReference>
<name>A0A948WRK0_9FIRM</name>
<dbReference type="GO" id="GO:0051287">
    <property type="term" value="F:NAD binding"/>
    <property type="evidence" value="ECO:0007669"/>
    <property type="project" value="UniProtKB-ARBA"/>
</dbReference>
<sequence length="282" mass="31086">MKVYIVPNTTKPRAVPVALQAADILRHSGAEVILDPVFQLSHKKQSIHYLPSEQAFSACDVVITVGGDGTILHIAKECLYANKPILGINLGRTGFLATCEVEEMPQKLSALAEGRYELDRRTLLKAYLEGEEPMTRTALNDVVIYKGSRLQTIDFKVYCDDILVNRCAGDGVILATPTGSTAYSLSAGGPILDTHIQGIVVTMICAHSLHQPSMVFAADRKIRIEVDGRNRNEVFLSTDGTTEHQLQNKCNIQVELLKECLHLITFNPADQFDAIDKKLRGR</sequence>
<comment type="function">
    <text evidence="6">Involved in the regulation of the intracellular balance of NAD and NADP, and is a key enzyme in the biosynthesis of NADP. Catalyzes specifically the phosphorylation on 2'-hydroxyl of the adenosine moiety of NAD to yield NADP.</text>
</comment>
<dbReference type="GO" id="GO:0003951">
    <property type="term" value="F:NAD+ kinase activity"/>
    <property type="evidence" value="ECO:0007669"/>
    <property type="project" value="UniProtKB-UniRule"/>
</dbReference>
<comment type="catalytic activity">
    <reaction evidence="5 6">
        <text>NAD(+) + ATP = ADP + NADP(+) + H(+)</text>
        <dbReference type="Rhea" id="RHEA:18629"/>
        <dbReference type="ChEBI" id="CHEBI:15378"/>
        <dbReference type="ChEBI" id="CHEBI:30616"/>
        <dbReference type="ChEBI" id="CHEBI:57540"/>
        <dbReference type="ChEBI" id="CHEBI:58349"/>
        <dbReference type="ChEBI" id="CHEBI:456216"/>
        <dbReference type="EC" id="2.7.1.23"/>
    </reaction>
</comment>
<dbReference type="GO" id="GO:0005524">
    <property type="term" value="F:ATP binding"/>
    <property type="evidence" value="ECO:0007669"/>
    <property type="project" value="UniProtKB-KW"/>
</dbReference>
<organism evidence="7 8">
    <name type="scientific">Candidatus Allofournierella pullistercoris</name>
    <dbReference type="NCBI Taxonomy" id="2838597"/>
    <lineage>
        <taxon>Bacteria</taxon>
        <taxon>Bacillati</taxon>
        <taxon>Bacillota</taxon>
        <taxon>Clostridia</taxon>
        <taxon>Eubacteriales</taxon>
        <taxon>Oscillospiraceae</taxon>
        <taxon>Allofournierella</taxon>
    </lineage>
</organism>
<keyword evidence="6" id="KW-0547">Nucleotide-binding</keyword>
<evidence type="ECO:0000256" key="6">
    <source>
        <dbReference type="HAMAP-Rule" id="MF_00361"/>
    </source>
</evidence>
<dbReference type="GO" id="GO:0006741">
    <property type="term" value="P:NADP+ biosynthetic process"/>
    <property type="evidence" value="ECO:0007669"/>
    <property type="project" value="UniProtKB-UniRule"/>
</dbReference>
<comment type="cofactor">
    <cofactor evidence="6">
        <name>a divalent metal cation</name>
        <dbReference type="ChEBI" id="CHEBI:60240"/>
    </cofactor>
</comment>
<keyword evidence="4 6" id="KW-0520">NAD</keyword>
<dbReference type="InterPro" id="IPR016064">
    <property type="entry name" value="NAD/diacylglycerol_kinase_sf"/>
</dbReference>